<dbReference type="Pfam" id="PF12680">
    <property type="entry name" value="SnoaL_2"/>
    <property type="match status" value="1"/>
</dbReference>
<reference evidence="3 4" key="1">
    <citation type="submission" date="2023-12" db="EMBL/GenBank/DDBJ databases">
        <title>Micromonospora sp. nov., isolated from Atacama Desert.</title>
        <authorList>
            <person name="Carro L."/>
            <person name="Golinska P."/>
            <person name="Klenk H.-P."/>
            <person name="Goodfellow M."/>
        </authorList>
    </citation>
    <scope>NUCLEOTIDE SEQUENCE [LARGE SCALE GENOMIC DNA]</scope>
    <source>
        <strain evidence="3 4">4G53</strain>
    </source>
</reference>
<evidence type="ECO:0000313" key="4">
    <source>
        <dbReference type="Proteomes" id="UP001290101"/>
    </source>
</evidence>
<dbReference type="SUPFAM" id="SSF54427">
    <property type="entry name" value="NTF2-like"/>
    <property type="match status" value="1"/>
</dbReference>
<dbReference type="EMBL" id="JAXOTQ010000034">
    <property type="protein sequence ID" value="MDZ5492623.1"/>
    <property type="molecule type" value="Genomic_DNA"/>
</dbReference>
<organism evidence="3 4">
    <name type="scientific">Micromonospora sicca</name>
    <dbReference type="NCBI Taxonomy" id="2202420"/>
    <lineage>
        <taxon>Bacteria</taxon>
        <taxon>Bacillati</taxon>
        <taxon>Actinomycetota</taxon>
        <taxon>Actinomycetes</taxon>
        <taxon>Micromonosporales</taxon>
        <taxon>Micromonosporaceae</taxon>
        <taxon>Micromonospora</taxon>
    </lineage>
</organism>
<proteinExistence type="predicted"/>
<comment type="caution">
    <text evidence="3">The sequence shown here is derived from an EMBL/GenBank/DDBJ whole genome shotgun (WGS) entry which is preliminary data.</text>
</comment>
<evidence type="ECO:0000313" key="3">
    <source>
        <dbReference type="EMBL" id="MDZ5492623.1"/>
    </source>
</evidence>
<protein>
    <submittedName>
        <fullName evidence="3">Nuclear transport factor 2 family protein</fullName>
    </submittedName>
</protein>
<dbReference type="Gene3D" id="3.10.450.50">
    <property type="match status" value="1"/>
</dbReference>
<evidence type="ECO:0000259" key="2">
    <source>
        <dbReference type="Pfam" id="PF12680"/>
    </source>
</evidence>
<dbReference type="RefSeq" id="WP_322442350.1">
    <property type="nucleotide sequence ID" value="NZ_JAXOTQ010000034.1"/>
</dbReference>
<feature type="domain" description="SnoaL-like" evidence="2">
    <location>
        <begin position="13"/>
        <end position="99"/>
    </location>
</feature>
<dbReference type="Proteomes" id="UP001290101">
    <property type="component" value="Unassembled WGS sequence"/>
</dbReference>
<dbReference type="InterPro" id="IPR032710">
    <property type="entry name" value="NTF2-like_dom_sf"/>
</dbReference>
<evidence type="ECO:0000256" key="1">
    <source>
        <dbReference type="SAM" id="MobiDB-lite"/>
    </source>
</evidence>
<name>A0ABU5JJ47_9ACTN</name>
<keyword evidence="4" id="KW-1185">Reference proteome</keyword>
<gene>
    <name evidence="3" type="ORF">U2F25_24660</name>
</gene>
<accession>A0ABU5JJ47</accession>
<feature type="compositionally biased region" description="Polar residues" evidence="1">
    <location>
        <begin position="163"/>
        <end position="184"/>
    </location>
</feature>
<dbReference type="InterPro" id="IPR037401">
    <property type="entry name" value="SnoaL-like"/>
</dbReference>
<feature type="region of interest" description="Disordered" evidence="1">
    <location>
        <begin position="162"/>
        <end position="221"/>
    </location>
</feature>
<feature type="compositionally biased region" description="Basic residues" evidence="1">
    <location>
        <begin position="201"/>
        <end position="221"/>
    </location>
</feature>
<sequence length="221" mass="23594">MSEAAPYDETIAAWQAAGESGDAAAAARCLADDVEVISPLTAQFRFRGRDQVAEMLGAAFDVISGIRFHTAVGAGDTRALFYHALAGREEIEEAQLLRLDPAGLIREMTLFGRPMPGLAAVMADIGPRLLQRQGRPGLARVVNLATRPLAVITRLGERRLVRSPTQTASSQGSPGVNDLATTTGGAPHGVPPVLAFSMVSRAHRPPRRNGRRQWRARRAGG</sequence>